<keyword evidence="6" id="KW-1185">Reference proteome</keyword>
<keyword evidence="3" id="KW-0067">ATP-binding</keyword>
<dbReference type="GO" id="GO:0017168">
    <property type="term" value="F:5-oxoprolinase (ATP-hydrolyzing) activity"/>
    <property type="evidence" value="ECO:0007669"/>
    <property type="project" value="UniProtKB-EC"/>
</dbReference>
<accession>A0ABY8NIH4</accession>
<dbReference type="Gene3D" id="3.30.1360.40">
    <property type="match status" value="1"/>
</dbReference>
<dbReference type="SMART" id="SM00796">
    <property type="entry name" value="AHS1"/>
    <property type="match status" value="1"/>
</dbReference>
<keyword evidence="2 5" id="KW-0378">Hydrolase</keyword>
<evidence type="ECO:0000256" key="2">
    <source>
        <dbReference type="ARBA" id="ARBA00022801"/>
    </source>
</evidence>
<proteinExistence type="predicted"/>
<dbReference type="EMBL" id="CP118605">
    <property type="protein sequence ID" value="WGL18244.1"/>
    <property type="molecule type" value="Genomic_DNA"/>
</dbReference>
<dbReference type="SUPFAM" id="SSF50891">
    <property type="entry name" value="Cyclophilin-like"/>
    <property type="match status" value="1"/>
</dbReference>
<reference evidence="5 6" key="1">
    <citation type="submission" date="2023-02" db="EMBL/GenBank/DDBJ databases">
        <title>Description and genomic characterization of Microbulbifer bruguierae sp. nov., isolated from the sediment of mangrove plant Bruguiera sexangula.</title>
        <authorList>
            <person name="Long M."/>
        </authorList>
    </citation>
    <scope>NUCLEOTIDE SEQUENCE [LARGE SCALE GENOMIC DNA]</scope>
    <source>
        <strain evidence="5 6">H12</strain>
    </source>
</reference>
<dbReference type="Proteomes" id="UP001236500">
    <property type="component" value="Chromosome"/>
</dbReference>
<dbReference type="RefSeq" id="WP_280322231.1">
    <property type="nucleotide sequence ID" value="NZ_CP118605.1"/>
</dbReference>
<dbReference type="InterPro" id="IPR010016">
    <property type="entry name" value="PxpB"/>
</dbReference>
<keyword evidence="1" id="KW-0547">Nucleotide-binding</keyword>
<evidence type="ECO:0000313" key="6">
    <source>
        <dbReference type="Proteomes" id="UP001236500"/>
    </source>
</evidence>
<evidence type="ECO:0000256" key="1">
    <source>
        <dbReference type="ARBA" id="ARBA00022741"/>
    </source>
</evidence>
<organism evidence="5 6">
    <name type="scientific">Microbulbifer bruguierae</name>
    <dbReference type="NCBI Taxonomy" id="3029061"/>
    <lineage>
        <taxon>Bacteria</taxon>
        <taxon>Pseudomonadati</taxon>
        <taxon>Pseudomonadota</taxon>
        <taxon>Gammaproteobacteria</taxon>
        <taxon>Cellvibrionales</taxon>
        <taxon>Microbulbiferaceae</taxon>
        <taxon>Microbulbifer</taxon>
    </lineage>
</organism>
<feature type="domain" description="Carboxyltransferase" evidence="4">
    <location>
        <begin position="5"/>
        <end position="224"/>
    </location>
</feature>
<dbReference type="EC" id="3.5.2.9" evidence="5"/>
<gene>
    <name evidence="5" type="primary">pxpB</name>
    <name evidence="5" type="ORF">PVT68_08095</name>
</gene>
<dbReference type="InterPro" id="IPR003833">
    <property type="entry name" value="CT_C_D"/>
</dbReference>
<dbReference type="NCBIfam" id="TIGR00370">
    <property type="entry name" value="5-oxoprolinase subunit PxpB"/>
    <property type="match status" value="1"/>
</dbReference>
<name>A0ABY8NIH4_9GAMM</name>
<dbReference type="SUPFAM" id="SSF160467">
    <property type="entry name" value="PH0987 N-terminal domain-like"/>
    <property type="match status" value="1"/>
</dbReference>
<dbReference type="PANTHER" id="PTHR34698:SF2">
    <property type="entry name" value="5-OXOPROLINASE SUBUNIT B"/>
    <property type="match status" value="1"/>
</dbReference>
<sequence>MTPPYFLRDNGDTALDICFSAEPSEDLSKLIIGLEAFLGSAKQREHSPEILEMIPAYQCLTVCYSPLFGQQQAQPSAATIHDKLQRAVGEFLEERQVDPTPYSQRASELVRIPVCYEDTFAPDMAQVCEYTGLDRQTVIERHTSRSYLVHMLGFTPGFLYLGGLDESIACPRKATPSLRVAAGSVGIGGQQTGIYPQSTPGGWQIIGRTPLKLFQPEKTFPFIAHPLDRVQFFAISAHEFLILEQNQENTTSDQTRGPA</sequence>
<dbReference type="Pfam" id="PF02682">
    <property type="entry name" value="CT_C_D"/>
    <property type="match status" value="1"/>
</dbReference>
<dbReference type="InterPro" id="IPR029000">
    <property type="entry name" value="Cyclophilin-like_dom_sf"/>
</dbReference>
<dbReference type="Gene3D" id="2.40.100.10">
    <property type="entry name" value="Cyclophilin-like"/>
    <property type="match status" value="1"/>
</dbReference>
<evidence type="ECO:0000259" key="4">
    <source>
        <dbReference type="SMART" id="SM00796"/>
    </source>
</evidence>
<evidence type="ECO:0000313" key="5">
    <source>
        <dbReference type="EMBL" id="WGL18244.1"/>
    </source>
</evidence>
<dbReference type="PANTHER" id="PTHR34698">
    <property type="entry name" value="5-OXOPROLINASE SUBUNIT B"/>
    <property type="match status" value="1"/>
</dbReference>
<evidence type="ECO:0000256" key="3">
    <source>
        <dbReference type="ARBA" id="ARBA00022840"/>
    </source>
</evidence>
<protein>
    <submittedName>
        <fullName evidence="5">5-oxoprolinase subunit PxpB</fullName>
        <ecNumber evidence="5">3.5.2.9</ecNumber>
    </submittedName>
</protein>